<dbReference type="OrthoDB" id="6892207at2"/>
<protein>
    <recommendedName>
        <fullName evidence="3">Thioredoxin family protein</fullName>
    </recommendedName>
</protein>
<sequence>MAFITMVKKLSRDGQPCAKCRDVEARMRREGLFDQIDRVVIAQEGDLSSEGMRLSEIYKVDRAPFFLVADASGEVQVYTVYFKLLRDVLKPVKTPKPALSDLLTANPTPDFA</sequence>
<accession>A0A557SFY0</accession>
<keyword evidence="2" id="KW-1185">Reference proteome</keyword>
<dbReference type="Proteomes" id="UP000316649">
    <property type="component" value="Unassembled WGS sequence"/>
</dbReference>
<proteinExistence type="predicted"/>
<gene>
    <name evidence="1" type="ORF">FHP88_07160</name>
</gene>
<name>A0A557SFY0_9GAMM</name>
<dbReference type="AlphaFoldDB" id="A0A557SFY0"/>
<reference evidence="1 2" key="1">
    <citation type="submission" date="2019-07" db="EMBL/GenBank/DDBJ databases">
        <title>The pathways for chlorine oxyanion respiration interact through the shared metabolite chlorate.</title>
        <authorList>
            <person name="Barnum T.P."/>
            <person name="Cheng Y."/>
            <person name="Hill K.A."/>
            <person name="Lucas L.N."/>
            <person name="Carlson H.K."/>
            <person name="Coates J.D."/>
        </authorList>
    </citation>
    <scope>NUCLEOTIDE SEQUENCE [LARGE SCALE GENOMIC DNA]</scope>
    <source>
        <strain evidence="1 2">BK-1</strain>
    </source>
</reference>
<evidence type="ECO:0000313" key="1">
    <source>
        <dbReference type="EMBL" id="TVO76335.1"/>
    </source>
</evidence>
<evidence type="ECO:0008006" key="3">
    <source>
        <dbReference type="Google" id="ProtNLM"/>
    </source>
</evidence>
<organism evidence="1 2">
    <name type="scientific">Sedimenticola selenatireducens</name>
    <dbReference type="NCBI Taxonomy" id="191960"/>
    <lineage>
        <taxon>Bacteria</taxon>
        <taxon>Pseudomonadati</taxon>
        <taxon>Pseudomonadota</taxon>
        <taxon>Gammaproteobacteria</taxon>
        <taxon>Chromatiales</taxon>
        <taxon>Sedimenticolaceae</taxon>
        <taxon>Sedimenticola</taxon>
    </lineage>
</organism>
<comment type="caution">
    <text evidence="1">The sequence shown here is derived from an EMBL/GenBank/DDBJ whole genome shotgun (WGS) entry which is preliminary data.</text>
</comment>
<dbReference type="RefSeq" id="WP_144358351.1">
    <property type="nucleotide sequence ID" value="NZ_VMNH01000006.1"/>
</dbReference>
<evidence type="ECO:0000313" key="2">
    <source>
        <dbReference type="Proteomes" id="UP000316649"/>
    </source>
</evidence>
<dbReference type="EMBL" id="VMNH01000006">
    <property type="protein sequence ID" value="TVO76335.1"/>
    <property type="molecule type" value="Genomic_DNA"/>
</dbReference>